<dbReference type="Gene3D" id="1.25.60.10">
    <property type="entry name" value="MgtE N-terminal domain-like"/>
    <property type="match status" value="1"/>
</dbReference>
<evidence type="ECO:0000256" key="1">
    <source>
        <dbReference type="ARBA" id="ARBA00004141"/>
    </source>
</evidence>
<comment type="function">
    <text evidence="9">Acts as a magnesium transporter.</text>
</comment>
<feature type="transmembrane region" description="Helical" evidence="9">
    <location>
        <begin position="323"/>
        <end position="344"/>
    </location>
</feature>
<dbReference type="Proteomes" id="UP000464317">
    <property type="component" value="Chromosome"/>
</dbReference>
<dbReference type="KEGG" id="mfel:JPM2_2460"/>
<evidence type="ECO:0000256" key="5">
    <source>
        <dbReference type="ARBA" id="ARBA00022842"/>
    </source>
</evidence>
<dbReference type="CDD" id="cd04606">
    <property type="entry name" value="CBS_pair_Mg_transporter"/>
    <property type="match status" value="1"/>
</dbReference>
<dbReference type="GO" id="GO:0005886">
    <property type="term" value="C:plasma membrane"/>
    <property type="evidence" value="ECO:0007669"/>
    <property type="project" value="UniProtKB-SubCell"/>
</dbReference>
<keyword evidence="8" id="KW-0129">CBS domain</keyword>
<gene>
    <name evidence="11" type="ORF">JPM2_2460</name>
</gene>
<protein>
    <recommendedName>
        <fullName evidence="9">Magnesium transporter MgtE</fullName>
    </recommendedName>
</protein>
<comment type="subunit">
    <text evidence="9">Homodimer.</text>
</comment>
<proteinExistence type="inferred from homology"/>
<dbReference type="Pfam" id="PF03448">
    <property type="entry name" value="MgtE_N"/>
    <property type="match status" value="1"/>
</dbReference>
<dbReference type="PANTHER" id="PTHR43773:SF1">
    <property type="entry name" value="MAGNESIUM TRANSPORTER MGTE"/>
    <property type="match status" value="1"/>
</dbReference>
<dbReference type="Pfam" id="PF00571">
    <property type="entry name" value="CBS"/>
    <property type="match status" value="1"/>
</dbReference>
<accession>A0A809SI89</accession>
<keyword evidence="4 9" id="KW-0812">Transmembrane</keyword>
<comment type="subcellular location">
    <subcellularLocation>
        <location evidence="9">Cell membrane</location>
        <topology evidence="9">Multi-pass membrane protein</topology>
    </subcellularLocation>
    <subcellularLocation>
        <location evidence="1">Membrane</location>
        <topology evidence="1">Multi-pass membrane protein</topology>
    </subcellularLocation>
</comment>
<dbReference type="GO" id="GO:0046872">
    <property type="term" value="F:metal ion binding"/>
    <property type="evidence" value="ECO:0007669"/>
    <property type="project" value="UniProtKB-KW"/>
</dbReference>
<dbReference type="SUPFAM" id="SSF158791">
    <property type="entry name" value="MgtE N-terminal domain-like"/>
    <property type="match status" value="1"/>
</dbReference>
<dbReference type="Gene3D" id="3.10.580.10">
    <property type="entry name" value="CBS-domain"/>
    <property type="match status" value="1"/>
</dbReference>
<evidence type="ECO:0000256" key="2">
    <source>
        <dbReference type="ARBA" id="ARBA00009749"/>
    </source>
</evidence>
<evidence type="ECO:0000256" key="6">
    <source>
        <dbReference type="ARBA" id="ARBA00022989"/>
    </source>
</evidence>
<dbReference type="InterPro" id="IPR006669">
    <property type="entry name" value="MgtE_transporter"/>
</dbReference>
<reference evidence="11 12" key="1">
    <citation type="submission" date="2020-01" db="EMBL/GenBank/DDBJ databases">
        <title>Complete genome sequence of Mycoplasma felis strain Myco-2.</title>
        <authorList>
            <person name="Kinoshita Y."/>
            <person name="Niwa H."/>
            <person name="Uchida-Fujii E."/>
            <person name="Nukada T."/>
        </authorList>
    </citation>
    <scope>NUCLEOTIDE SEQUENCE [LARGE SCALE GENOMIC DNA]</scope>
    <source>
        <strain evidence="11 12">Myco-2</strain>
    </source>
</reference>
<dbReference type="SMART" id="SM00924">
    <property type="entry name" value="MgtE_N"/>
    <property type="match status" value="1"/>
</dbReference>
<feature type="transmembrane region" description="Helical" evidence="9">
    <location>
        <begin position="413"/>
        <end position="444"/>
    </location>
</feature>
<evidence type="ECO:0000313" key="12">
    <source>
        <dbReference type="Proteomes" id="UP000464317"/>
    </source>
</evidence>
<evidence type="ECO:0000313" key="11">
    <source>
        <dbReference type="EMBL" id="BBU47553.1"/>
    </source>
</evidence>
<dbReference type="SMART" id="SM00116">
    <property type="entry name" value="CBS"/>
    <property type="match status" value="1"/>
</dbReference>
<organism evidence="11 12">
    <name type="scientific">Mycoplasmopsis felis</name>
    <dbReference type="NCBI Taxonomy" id="33923"/>
    <lineage>
        <taxon>Bacteria</taxon>
        <taxon>Bacillati</taxon>
        <taxon>Mycoplasmatota</taxon>
        <taxon>Mycoplasmoidales</taxon>
        <taxon>Metamycoplasmataceae</taxon>
        <taxon>Mycoplasmopsis</taxon>
    </lineage>
</organism>
<dbReference type="NCBIfam" id="TIGR00400">
    <property type="entry name" value="mgtE"/>
    <property type="match status" value="1"/>
</dbReference>
<name>A0A809SI89_9BACT</name>
<dbReference type="InterPro" id="IPR006668">
    <property type="entry name" value="Mg_transptr_MgtE_intracell_dom"/>
</dbReference>
<dbReference type="SUPFAM" id="SSF54631">
    <property type="entry name" value="CBS-domain pair"/>
    <property type="match status" value="1"/>
</dbReference>
<evidence type="ECO:0000256" key="4">
    <source>
        <dbReference type="ARBA" id="ARBA00022692"/>
    </source>
</evidence>
<dbReference type="Gene3D" id="1.10.357.20">
    <property type="entry name" value="SLC41 divalent cation transporters, integral membrane domain"/>
    <property type="match status" value="1"/>
</dbReference>
<dbReference type="Pfam" id="PF01769">
    <property type="entry name" value="MgtE"/>
    <property type="match status" value="1"/>
</dbReference>
<evidence type="ECO:0000256" key="9">
    <source>
        <dbReference type="RuleBase" id="RU362011"/>
    </source>
</evidence>
<sequence>MEKDQREFNKNLLILELQELINSKSVKSLRELEEDIPHADFAKALEELSIEDQIYVLRILKTEEAAEIFSYLDDDIKLNLVNSFTDDLGQKVLQEIETDELADLIEELPANITRKILSQTPKEKRDKINQILSYTNDQVGSFMRVDISILKDSWNCKKALNKIRKDYNQNILMGHNFYIVNENGYLIGDITLEELVFSNEEQTLSELYNAVTSVKPTDDKEYAAQVFSNHDKSTLPVITNDNRLIGMITSDDIIDVIQEEATEDIYKMAGINPTAAEENYLKTRILSIVKSRVLWLIILMMSATLSQFIIQEFTNLSENFLDSLQITVSTAVVVSLIPIISGAAGNAGSQSSTTITRAAALGDFNNNEYKKVIFKEIIVGTIIGGIMFLVNIMRLYIYYAIPYFREGAKDWSTLSFIIIASSLSLWLVVIFAKFLGTIIPLLAIKFKKDPAVMSAPILATLSDALATLIFFGLNLLVLYLAYISGIIGESNTNSQNITQYINIFTELNMSLNLVY</sequence>
<keyword evidence="6 9" id="KW-1133">Transmembrane helix</keyword>
<evidence type="ECO:0000256" key="8">
    <source>
        <dbReference type="PROSITE-ProRule" id="PRU00703"/>
    </source>
</evidence>
<feature type="transmembrane region" description="Helical" evidence="9">
    <location>
        <begin position="377"/>
        <end position="401"/>
    </location>
</feature>
<keyword evidence="3 9" id="KW-0813">Transport</keyword>
<dbReference type="InterPro" id="IPR000644">
    <property type="entry name" value="CBS_dom"/>
</dbReference>
<dbReference type="SUPFAM" id="SSF161093">
    <property type="entry name" value="MgtE membrane domain-like"/>
    <property type="match status" value="1"/>
</dbReference>
<dbReference type="AlphaFoldDB" id="A0A809SI89"/>
<dbReference type="PROSITE" id="PS51371">
    <property type="entry name" value="CBS"/>
    <property type="match status" value="1"/>
</dbReference>
<dbReference type="PANTHER" id="PTHR43773">
    <property type="entry name" value="MAGNESIUM TRANSPORTER MGTE"/>
    <property type="match status" value="1"/>
</dbReference>
<dbReference type="InterPro" id="IPR006667">
    <property type="entry name" value="SLC41_membr_dom"/>
</dbReference>
<feature type="transmembrane region" description="Helical" evidence="9">
    <location>
        <begin position="465"/>
        <end position="487"/>
    </location>
</feature>
<feature type="transmembrane region" description="Helical" evidence="9">
    <location>
        <begin position="293"/>
        <end position="311"/>
    </location>
</feature>
<dbReference type="InterPro" id="IPR036739">
    <property type="entry name" value="SLC41_membr_dom_sf"/>
</dbReference>
<evidence type="ECO:0000256" key="3">
    <source>
        <dbReference type="ARBA" id="ARBA00022448"/>
    </source>
</evidence>
<keyword evidence="5 9" id="KW-0460">Magnesium</keyword>
<feature type="domain" description="CBS" evidence="10">
    <location>
        <begin position="204"/>
        <end position="263"/>
    </location>
</feature>
<keyword evidence="9" id="KW-1003">Cell membrane</keyword>
<dbReference type="EMBL" id="AP022325">
    <property type="protein sequence ID" value="BBU47553.1"/>
    <property type="molecule type" value="Genomic_DNA"/>
</dbReference>
<comment type="similarity">
    <text evidence="2 9">Belongs to the SLC41A transporter family.</text>
</comment>
<keyword evidence="9" id="KW-0479">Metal-binding</keyword>
<dbReference type="InterPro" id="IPR038076">
    <property type="entry name" value="MgtE_N_sf"/>
</dbReference>
<evidence type="ECO:0000259" key="10">
    <source>
        <dbReference type="PROSITE" id="PS51371"/>
    </source>
</evidence>
<dbReference type="RefSeq" id="WP_161553048.1">
    <property type="nucleotide sequence ID" value="NZ_AP022325.1"/>
</dbReference>
<dbReference type="GO" id="GO:0015095">
    <property type="term" value="F:magnesium ion transmembrane transporter activity"/>
    <property type="evidence" value="ECO:0007669"/>
    <property type="project" value="UniProtKB-UniRule"/>
</dbReference>
<evidence type="ECO:0000256" key="7">
    <source>
        <dbReference type="ARBA" id="ARBA00023136"/>
    </source>
</evidence>
<keyword evidence="7 9" id="KW-0472">Membrane</keyword>
<dbReference type="InterPro" id="IPR046342">
    <property type="entry name" value="CBS_dom_sf"/>
</dbReference>
<keyword evidence="12" id="KW-1185">Reference proteome</keyword>